<reference evidence="2" key="2">
    <citation type="journal article" date="2017" name="Nat. Plants">
        <title>The Aegilops tauschii genome reveals multiple impacts of transposons.</title>
        <authorList>
            <person name="Zhao G."/>
            <person name="Zou C."/>
            <person name="Li K."/>
            <person name="Wang K."/>
            <person name="Li T."/>
            <person name="Gao L."/>
            <person name="Zhang X."/>
            <person name="Wang H."/>
            <person name="Yang Z."/>
            <person name="Liu X."/>
            <person name="Jiang W."/>
            <person name="Mao L."/>
            <person name="Kong X."/>
            <person name="Jiao Y."/>
            <person name="Jia J."/>
        </authorList>
    </citation>
    <scope>NUCLEOTIDE SEQUENCE [LARGE SCALE GENOMIC DNA]</scope>
    <source>
        <strain evidence="2">cv. AL8/78</strain>
    </source>
</reference>
<dbReference type="EnsemblPlants" id="AET1Gv20122600.1">
    <property type="protein sequence ID" value="AET1Gv20122600.1"/>
    <property type="gene ID" value="AET1Gv20122600"/>
</dbReference>
<dbReference type="Proteomes" id="UP000015105">
    <property type="component" value="Chromosome 1D"/>
</dbReference>
<protein>
    <submittedName>
        <fullName evidence="1">Uncharacterized protein</fullName>
    </submittedName>
</protein>
<proteinExistence type="predicted"/>
<sequence length="68" mass="8000">LYVQNAVRALHRRKTPALLLKLDIAKAFDSIYWEYIFELLQKMGFPARWRDWIALLLFTSLSSCLLNG</sequence>
<dbReference type="Gramene" id="AET1Gv20122600.1">
    <property type="protein sequence ID" value="AET1Gv20122600.1"/>
    <property type="gene ID" value="AET1Gv20122600"/>
</dbReference>
<name>A0A452XR02_AEGTS</name>
<reference evidence="1" key="4">
    <citation type="submission" date="2019-03" db="UniProtKB">
        <authorList>
            <consortium name="EnsemblPlants"/>
        </authorList>
    </citation>
    <scope>IDENTIFICATION</scope>
</reference>
<organism evidence="1 2">
    <name type="scientific">Aegilops tauschii subsp. strangulata</name>
    <name type="common">Goatgrass</name>
    <dbReference type="NCBI Taxonomy" id="200361"/>
    <lineage>
        <taxon>Eukaryota</taxon>
        <taxon>Viridiplantae</taxon>
        <taxon>Streptophyta</taxon>
        <taxon>Embryophyta</taxon>
        <taxon>Tracheophyta</taxon>
        <taxon>Spermatophyta</taxon>
        <taxon>Magnoliopsida</taxon>
        <taxon>Liliopsida</taxon>
        <taxon>Poales</taxon>
        <taxon>Poaceae</taxon>
        <taxon>BOP clade</taxon>
        <taxon>Pooideae</taxon>
        <taxon>Triticodae</taxon>
        <taxon>Triticeae</taxon>
        <taxon>Triticinae</taxon>
        <taxon>Aegilops</taxon>
    </lineage>
</organism>
<keyword evidence="2" id="KW-1185">Reference proteome</keyword>
<evidence type="ECO:0000313" key="2">
    <source>
        <dbReference type="Proteomes" id="UP000015105"/>
    </source>
</evidence>
<dbReference type="AlphaFoldDB" id="A0A452XR02"/>
<reference evidence="1" key="3">
    <citation type="journal article" date="2017" name="Nature">
        <title>Genome sequence of the progenitor of the wheat D genome Aegilops tauschii.</title>
        <authorList>
            <person name="Luo M.C."/>
            <person name="Gu Y.Q."/>
            <person name="Puiu D."/>
            <person name="Wang H."/>
            <person name="Twardziok S.O."/>
            <person name="Deal K.R."/>
            <person name="Huo N."/>
            <person name="Zhu T."/>
            <person name="Wang L."/>
            <person name="Wang Y."/>
            <person name="McGuire P.E."/>
            <person name="Liu S."/>
            <person name="Long H."/>
            <person name="Ramasamy R.K."/>
            <person name="Rodriguez J.C."/>
            <person name="Van S.L."/>
            <person name="Yuan L."/>
            <person name="Wang Z."/>
            <person name="Xia Z."/>
            <person name="Xiao L."/>
            <person name="Anderson O.D."/>
            <person name="Ouyang S."/>
            <person name="Liang Y."/>
            <person name="Zimin A.V."/>
            <person name="Pertea G."/>
            <person name="Qi P."/>
            <person name="Bennetzen J.L."/>
            <person name="Dai X."/>
            <person name="Dawson M.W."/>
            <person name="Muller H.G."/>
            <person name="Kugler K."/>
            <person name="Rivarola-Duarte L."/>
            <person name="Spannagl M."/>
            <person name="Mayer K.F.X."/>
            <person name="Lu F.H."/>
            <person name="Bevan M.W."/>
            <person name="Leroy P."/>
            <person name="Li P."/>
            <person name="You F.M."/>
            <person name="Sun Q."/>
            <person name="Liu Z."/>
            <person name="Lyons E."/>
            <person name="Wicker T."/>
            <person name="Salzberg S.L."/>
            <person name="Devos K.M."/>
            <person name="Dvorak J."/>
        </authorList>
    </citation>
    <scope>NUCLEOTIDE SEQUENCE [LARGE SCALE GENOMIC DNA]</scope>
    <source>
        <strain evidence="1">cv. AL8/78</strain>
    </source>
</reference>
<accession>A0A452XR02</accession>
<evidence type="ECO:0000313" key="1">
    <source>
        <dbReference type="EnsemblPlants" id="AET1Gv20122600.1"/>
    </source>
</evidence>
<reference evidence="1" key="5">
    <citation type="journal article" date="2021" name="G3 (Bethesda)">
        <title>Aegilops tauschii genome assembly Aet v5.0 features greater sequence contiguity and improved annotation.</title>
        <authorList>
            <person name="Wang L."/>
            <person name="Zhu T."/>
            <person name="Rodriguez J.C."/>
            <person name="Deal K.R."/>
            <person name="Dubcovsky J."/>
            <person name="McGuire P.E."/>
            <person name="Lux T."/>
            <person name="Spannagl M."/>
            <person name="Mayer K.F.X."/>
            <person name="Baldrich P."/>
            <person name="Meyers B.C."/>
            <person name="Huo N."/>
            <person name="Gu Y.Q."/>
            <person name="Zhou H."/>
            <person name="Devos K.M."/>
            <person name="Bennetzen J.L."/>
            <person name="Unver T."/>
            <person name="Budak H."/>
            <person name="Gulick P.J."/>
            <person name="Galiba G."/>
            <person name="Kalapos B."/>
            <person name="Nelson D.R."/>
            <person name="Li P."/>
            <person name="You F.M."/>
            <person name="Luo M.C."/>
            <person name="Dvorak J."/>
        </authorList>
    </citation>
    <scope>NUCLEOTIDE SEQUENCE [LARGE SCALE GENOMIC DNA]</scope>
    <source>
        <strain evidence="1">cv. AL8/78</strain>
    </source>
</reference>
<reference evidence="2" key="1">
    <citation type="journal article" date="2014" name="Science">
        <title>Ancient hybridizations among the ancestral genomes of bread wheat.</title>
        <authorList>
            <consortium name="International Wheat Genome Sequencing Consortium,"/>
            <person name="Marcussen T."/>
            <person name="Sandve S.R."/>
            <person name="Heier L."/>
            <person name="Spannagl M."/>
            <person name="Pfeifer M."/>
            <person name="Jakobsen K.S."/>
            <person name="Wulff B.B."/>
            <person name="Steuernagel B."/>
            <person name="Mayer K.F."/>
            <person name="Olsen O.A."/>
        </authorList>
    </citation>
    <scope>NUCLEOTIDE SEQUENCE [LARGE SCALE GENOMIC DNA]</scope>
    <source>
        <strain evidence="2">cv. AL8/78</strain>
    </source>
</reference>
<dbReference type="STRING" id="200361.A0A452XR02"/>